<comment type="caution">
    <text evidence="1">The sequence shown here is derived from an EMBL/GenBank/DDBJ whole genome shotgun (WGS) entry which is preliminary data.</text>
</comment>
<gene>
    <name evidence="1" type="ORF">OBE_06243</name>
</gene>
<organism evidence="1">
    <name type="scientific">human gut metagenome</name>
    <dbReference type="NCBI Taxonomy" id="408170"/>
    <lineage>
        <taxon>unclassified sequences</taxon>
        <taxon>metagenomes</taxon>
        <taxon>organismal metagenomes</taxon>
    </lineage>
</organism>
<dbReference type="EMBL" id="AJWZ01004287">
    <property type="protein sequence ID" value="EKC65858.1"/>
    <property type="molecule type" value="Genomic_DNA"/>
</dbReference>
<evidence type="ECO:0000313" key="1">
    <source>
        <dbReference type="EMBL" id="EKC65858.1"/>
    </source>
</evidence>
<protein>
    <submittedName>
        <fullName evidence="1">Uncharacterized protein</fullName>
    </submittedName>
</protein>
<sequence length="233" mass="25715">MLDVKSSHKNVIFSNKGETQTSDLGINDSYSADNALYDASKSQWTNPFIKTIDISGATGDTEFYLSTDGSFKESKYLSVQAPDKQSKATYKTVYVSNDDWKSLTKVYATFDYNDAYEGTVELTKDTKDTKVSGSVVFKGKIPAGALLRFHPNEHNLNGASSATSYPTDSGYDGSGYNDNTATYVKTARGEGWTKFSEIDNVNYGAVVENSFKDNPNIVGVDATYFDYWSDMEQ</sequence>
<accession>K1T8A5</accession>
<reference evidence="1" key="1">
    <citation type="journal article" date="2013" name="Environ. Microbiol.">
        <title>Microbiota from the distal guts of lean and obese adolescents exhibit partial functional redundancy besides clear differences in community structure.</title>
        <authorList>
            <person name="Ferrer M."/>
            <person name="Ruiz A."/>
            <person name="Lanza F."/>
            <person name="Haange S.B."/>
            <person name="Oberbach A."/>
            <person name="Till H."/>
            <person name="Bargiela R."/>
            <person name="Campoy C."/>
            <person name="Segura M.T."/>
            <person name="Richter M."/>
            <person name="von Bergen M."/>
            <person name="Seifert J."/>
            <person name="Suarez A."/>
        </authorList>
    </citation>
    <scope>NUCLEOTIDE SEQUENCE</scope>
</reference>
<feature type="non-terminal residue" evidence="1">
    <location>
        <position position="233"/>
    </location>
</feature>
<dbReference type="AlphaFoldDB" id="K1T8A5"/>
<name>K1T8A5_9ZZZZ</name>
<proteinExistence type="predicted"/>